<accession>W7T5X6</accession>
<protein>
    <submittedName>
        <fullName evidence="1">Uncharacterized protein</fullName>
    </submittedName>
</protein>
<dbReference type="Proteomes" id="UP000019335">
    <property type="component" value="Unassembled WGS sequence"/>
</dbReference>
<reference evidence="1 2" key="1">
    <citation type="journal article" date="2014" name="Mol. Plant">
        <title>Chromosome Scale Genome Assembly and Transcriptome Profiling of Nannochloropsis gaditana in Nitrogen Depletion.</title>
        <authorList>
            <person name="Corteggiani Carpinelli E."/>
            <person name="Telatin A."/>
            <person name="Vitulo N."/>
            <person name="Forcato C."/>
            <person name="D'Angelo M."/>
            <person name="Schiavon R."/>
            <person name="Vezzi A."/>
            <person name="Giacometti G.M."/>
            <person name="Morosinotto T."/>
            <person name="Valle G."/>
        </authorList>
    </citation>
    <scope>NUCLEOTIDE SEQUENCE [LARGE SCALE GENOMIC DNA]</scope>
    <source>
        <strain evidence="1 2">B-31</strain>
    </source>
</reference>
<organism evidence="1 2">
    <name type="scientific">Nannochloropsis gaditana</name>
    <dbReference type="NCBI Taxonomy" id="72520"/>
    <lineage>
        <taxon>Eukaryota</taxon>
        <taxon>Sar</taxon>
        <taxon>Stramenopiles</taxon>
        <taxon>Ochrophyta</taxon>
        <taxon>Eustigmatophyceae</taxon>
        <taxon>Eustigmatales</taxon>
        <taxon>Monodopsidaceae</taxon>
        <taxon>Nannochloropsis</taxon>
    </lineage>
</organism>
<gene>
    <name evidence="1" type="ORF">Naga_100070g6</name>
</gene>
<sequence>MARVENVCAFAEKAPLRLVGKCITVVVTQSKASQVTNVPLYSMPRYRKVEEQFNEFLLAPTVEPVKT</sequence>
<evidence type="ECO:0000313" key="2">
    <source>
        <dbReference type="Proteomes" id="UP000019335"/>
    </source>
</evidence>
<evidence type="ECO:0000313" key="1">
    <source>
        <dbReference type="EMBL" id="EWM21912.1"/>
    </source>
</evidence>
<name>W7T5X6_9STRA</name>
<dbReference type="AlphaFoldDB" id="W7T5X6"/>
<keyword evidence="2" id="KW-1185">Reference proteome</keyword>
<comment type="caution">
    <text evidence="1">The sequence shown here is derived from an EMBL/GenBank/DDBJ whole genome shotgun (WGS) entry which is preliminary data.</text>
</comment>
<proteinExistence type="predicted"/>
<dbReference type="EMBL" id="AZIL01002351">
    <property type="protein sequence ID" value="EWM21912.1"/>
    <property type="molecule type" value="Genomic_DNA"/>
</dbReference>